<dbReference type="EMBL" id="CAJSLV010000102">
    <property type="protein sequence ID" value="CAG6398304.1"/>
    <property type="molecule type" value="Genomic_DNA"/>
</dbReference>
<protein>
    <submittedName>
        <fullName evidence="2">Uncharacterized protein</fullName>
    </submittedName>
</protein>
<dbReference type="AlphaFoldDB" id="A0A9W4DYP5"/>
<feature type="compositionally biased region" description="Low complexity" evidence="1">
    <location>
        <begin position="76"/>
        <end position="99"/>
    </location>
</feature>
<organism evidence="2 3">
    <name type="scientific">Actinacidiphila cocklensis</name>
    <dbReference type="NCBI Taxonomy" id="887465"/>
    <lineage>
        <taxon>Bacteria</taxon>
        <taxon>Bacillati</taxon>
        <taxon>Actinomycetota</taxon>
        <taxon>Actinomycetes</taxon>
        <taxon>Kitasatosporales</taxon>
        <taxon>Streptomycetaceae</taxon>
        <taxon>Actinacidiphila</taxon>
    </lineage>
</organism>
<accession>A0A9W4DYP5</accession>
<gene>
    <name evidence="2" type="ORF">SCOCK_690020</name>
</gene>
<reference evidence="2" key="1">
    <citation type="submission" date="2021-05" db="EMBL/GenBank/DDBJ databases">
        <authorList>
            <person name="Arsene-Ploetze F."/>
        </authorList>
    </citation>
    <scope>NUCLEOTIDE SEQUENCE</scope>
    <source>
        <strain evidence="2">DSM 42138</strain>
    </source>
</reference>
<comment type="caution">
    <text evidence="2">The sequence shown here is derived from an EMBL/GenBank/DDBJ whole genome shotgun (WGS) entry which is preliminary data.</text>
</comment>
<evidence type="ECO:0000313" key="3">
    <source>
        <dbReference type="Proteomes" id="UP001152519"/>
    </source>
</evidence>
<name>A0A9W4DYP5_9ACTN</name>
<sequence>MLYEDVVAAGALYNQRVLEEVCDRLGPATESRTPTPGLQPVIEIAGVPPETAAAANCLQAIARHKPVPRAAQAVVATSRTPSSTTTSTCPCRPTASRSG</sequence>
<proteinExistence type="predicted"/>
<dbReference type="Proteomes" id="UP001152519">
    <property type="component" value="Unassembled WGS sequence"/>
</dbReference>
<evidence type="ECO:0000256" key="1">
    <source>
        <dbReference type="SAM" id="MobiDB-lite"/>
    </source>
</evidence>
<evidence type="ECO:0000313" key="2">
    <source>
        <dbReference type="EMBL" id="CAG6398304.1"/>
    </source>
</evidence>
<feature type="region of interest" description="Disordered" evidence="1">
    <location>
        <begin position="75"/>
        <end position="99"/>
    </location>
</feature>
<keyword evidence="3" id="KW-1185">Reference proteome</keyword>